<proteinExistence type="predicted"/>
<evidence type="ECO:0000313" key="1">
    <source>
        <dbReference type="EMBL" id="KAF3769636.1"/>
    </source>
</evidence>
<dbReference type="AlphaFoldDB" id="A0A9P4YA84"/>
<accession>A0A9P4YA84</accession>
<evidence type="ECO:0000313" key="2">
    <source>
        <dbReference type="Proteomes" id="UP000803844"/>
    </source>
</evidence>
<dbReference type="Proteomes" id="UP000803844">
    <property type="component" value="Unassembled WGS sequence"/>
</dbReference>
<dbReference type="GeneID" id="63832040"/>
<sequence>MCGLSSPHHATEYLSNTDTYMRCKWMSGEACRKKTKIAAKTTQALIEILRLSCEGLLISAHTHTT</sequence>
<keyword evidence="2" id="KW-1185">Reference proteome</keyword>
<gene>
    <name evidence="1" type="ORF">M406DRAFT_100537</name>
</gene>
<dbReference type="EMBL" id="MU032344">
    <property type="protein sequence ID" value="KAF3769636.1"/>
    <property type="molecule type" value="Genomic_DNA"/>
</dbReference>
<organism evidence="1 2">
    <name type="scientific">Cryphonectria parasitica (strain ATCC 38755 / EP155)</name>
    <dbReference type="NCBI Taxonomy" id="660469"/>
    <lineage>
        <taxon>Eukaryota</taxon>
        <taxon>Fungi</taxon>
        <taxon>Dikarya</taxon>
        <taxon>Ascomycota</taxon>
        <taxon>Pezizomycotina</taxon>
        <taxon>Sordariomycetes</taxon>
        <taxon>Sordariomycetidae</taxon>
        <taxon>Diaporthales</taxon>
        <taxon>Cryphonectriaceae</taxon>
        <taxon>Cryphonectria-Endothia species complex</taxon>
        <taxon>Cryphonectria</taxon>
    </lineage>
</organism>
<protein>
    <submittedName>
        <fullName evidence="1">Uncharacterized protein</fullName>
    </submittedName>
</protein>
<reference evidence="1" key="1">
    <citation type="journal article" date="2020" name="Phytopathology">
        <title>Genome sequence of the chestnut blight fungus Cryphonectria parasitica EP155: A fundamental resource for an archetypical invasive plant pathogen.</title>
        <authorList>
            <person name="Crouch J.A."/>
            <person name="Dawe A."/>
            <person name="Aerts A."/>
            <person name="Barry K."/>
            <person name="Churchill A.C.L."/>
            <person name="Grimwood J."/>
            <person name="Hillman B."/>
            <person name="Milgroom M.G."/>
            <person name="Pangilinan J."/>
            <person name="Smith M."/>
            <person name="Salamov A."/>
            <person name="Schmutz J."/>
            <person name="Yadav J."/>
            <person name="Grigoriev I.V."/>
            <person name="Nuss D."/>
        </authorList>
    </citation>
    <scope>NUCLEOTIDE SEQUENCE</scope>
    <source>
        <strain evidence="1">EP155</strain>
    </source>
</reference>
<dbReference type="RefSeq" id="XP_040780597.1">
    <property type="nucleotide sequence ID" value="XM_040914911.1"/>
</dbReference>
<comment type="caution">
    <text evidence="1">The sequence shown here is derived from an EMBL/GenBank/DDBJ whole genome shotgun (WGS) entry which is preliminary data.</text>
</comment>
<name>A0A9P4YA84_CRYP1</name>